<dbReference type="EMBL" id="JBBJCI010000037">
    <property type="protein sequence ID" value="KAK7250313.1"/>
    <property type="molecule type" value="Genomic_DNA"/>
</dbReference>
<dbReference type="Proteomes" id="UP001363151">
    <property type="component" value="Unassembled WGS sequence"/>
</dbReference>
<accession>A0ABR1GAV6</accession>
<evidence type="ECO:0000313" key="3">
    <source>
        <dbReference type="Proteomes" id="UP001363151"/>
    </source>
</evidence>
<feature type="region of interest" description="Disordered" evidence="1">
    <location>
        <begin position="307"/>
        <end position="328"/>
    </location>
</feature>
<evidence type="ECO:0000256" key="1">
    <source>
        <dbReference type="SAM" id="MobiDB-lite"/>
    </source>
</evidence>
<feature type="compositionally biased region" description="Basic residues" evidence="1">
    <location>
        <begin position="307"/>
        <end position="324"/>
    </location>
</feature>
<reference evidence="2 3" key="1">
    <citation type="submission" date="2024-03" db="EMBL/GenBank/DDBJ databases">
        <title>Aureococcus anophagefferens CCMP1851 and Kratosvirus quantuckense: Draft genome of a second virus-susceptible host strain in the model system.</title>
        <authorList>
            <person name="Chase E."/>
            <person name="Truchon A.R."/>
            <person name="Schepens W."/>
            <person name="Wilhelm S.W."/>
        </authorList>
    </citation>
    <scope>NUCLEOTIDE SEQUENCE [LARGE SCALE GENOMIC DNA]</scope>
    <source>
        <strain evidence="2 3">CCMP1851</strain>
    </source>
</reference>
<evidence type="ECO:0000313" key="2">
    <source>
        <dbReference type="EMBL" id="KAK7250313.1"/>
    </source>
</evidence>
<organism evidence="2 3">
    <name type="scientific">Aureococcus anophagefferens</name>
    <name type="common">Harmful bloom alga</name>
    <dbReference type="NCBI Taxonomy" id="44056"/>
    <lineage>
        <taxon>Eukaryota</taxon>
        <taxon>Sar</taxon>
        <taxon>Stramenopiles</taxon>
        <taxon>Ochrophyta</taxon>
        <taxon>Pelagophyceae</taxon>
        <taxon>Pelagomonadales</taxon>
        <taxon>Pelagomonadaceae</taxon>
        <taxon>Aureococcus</taxon>
    </lineage>
</organism>
<keyword evidence="3" id="KW-1185">Reference proteome</keyword>
<name>A0ABR1GAV6_AURAN</name>
<sequence>MAIPSETAERLIALTIFWMITQEADIRMWILDEARKRGETFKREFMVDRSLDDCRVLPFPSVPWTTLPPRLALRWATEPKVRWALHRLGLVAGVVAAASTACRPVASAAFLALAAAEIYCVFALFRPHMHFAPLLYLVAAQLVDRRARFRSLVLLVVVSQSYASAGWWRLGHFLAVEGFEVDAGTFGKAFRHFLEVFQAGCPYRAGNARLLRESDAALGRAYVAATVLEAALLPLVCASELAVLALPGGAALRGSQMALRRCAAAAVAGFHLSNVLLLGIWFGTQNLTVACVLCFYGERLDAAPRPRRTRRARRRALRRRRRGRAGGPAGVELTAKELSAANYVRTVCGASNPNMPACVLPERAPRAFVDAAYALARRHELLDGDGATGWGARAAAGYPGVADLVLRRLRGEFRACRAAFAAARPFYDVVSGTDDLVLVLAKTAPTADGRARVVALED</sequence>
<comment type="caution">
    <text evidence="2">The sequence shown here is derived from an EMBL/GenBank/DDBJ whole genome shotgun (WGS) entry which is preliminary data.</text>
</comment>
<gene>
    <name evidence="2" type="ORF">SO694_00007352</name>
</gene>
<protein>
    <submittedName>
        <fullName evidence="2">Phosphoglycerate mutase</fullName>
    </submittedName>
</protein>
<proteinExistence type="predicted"/>